<comment type="caution">
    <text evidence="2">The sequence shown here is derived from an EMBL/GenBank/DDBJ whole genome shotgun (WGS) entry which is preliminary data.</text>
</comment>
<organism evidence="2 3">
    <name type="scientific">Heterostelium pallidum (strain ATCC 26659 / Pp 5 / PN500)</name>
    <name type="common">Cellular slime mold</name>
    <name type="synonym">Polysphondylium pallidum</name>
    <dbReference type="NCBI Taxonomy" id="670386"/>
    <lineage>
        <taxon>Eukaryota</taxon>
        <taxon>Amoebozoa</taxon>
        <taxon>Evosea</taxon>
        <taxon>Eumycetozoa</taxon>
        <taxon>Dictyostelia</taxon>
        <taxon>Acytosteliales</taxon>
        <taxon>Acytosteliaceae</taxon>
        <taxon>Heterostelium</taxon>
    </lineage>
</organism>
<feature type="chain" id="PRO_5003041550" evidence="1">
    <location>
        <begin position="20"/>
        <end position="1245"/>
    </location>
</feature>
<reference evidence="2 3" key="1">
    <citation type="journal article" date="2011" name="Genome Res.">
        <title>Phylogeny-wide analysis of social amoeba genomes highlights ancient origins for complex intercellular communication.</title>
        <authorList>
            <person name="Heidel A.J."/>
            <person name="Lawal H.M."/>
            <person name="Felder M."/>
            <person name="Schilde C."/>
            <person name="Helps N.R."/>
            <person name="Tunggal B."/>
            <person name="Rivero F."/>
            <person name="John U."/>
            <person name="Schleicher M."/>
            <person name="Eichinger L."/>
            <person name="Platzer M."/>
            <person name="Noegel A.A."/>
            <person name="Schaap P."/>
            <person name="Gloeckner G."/>
        </authorList>
    </citation>
    <scope>NUCLEOTIDE SEQUENCE [LARGE SCALE GENOMIC DNA]</scope>
    <source>
        <strain evidence="3">ATCC 26659 / Pp 5 / PN500</strain>
    </source>
</reference>
<sequence>MNSNIIYLLVLSLVYYVCTLDFVLSAECGSNAPPIAKYQQVFENYWRVDINYPDADGSLIDFGGLGRKTHAVPEKIYLISLYKRVVRLRFQVNDIYDVYFTVRDFNGVPCNHSLVSDTNTQSLPSIDIVQPVCLYTNATLTPFNNTYMNTPNFQVKCSTSPSSLYEMKAYTPTFQYKTSINGVHTITYGNGYSFPFQLQAQNSLVPIISYTTGVIGKKSNLTVLNANRFTSIKLFSSSGPEVIPTTPNNYPIVNNLLYSLVAVSDTCGTQIMDLQPEVDINVYSTVHSYNCQANTVDVSFDFGYNVSQSDYTINVAGSAYQVGNNLTLAQGTTYTISVTGINGLASTYSYSSPSLGSSVSYTIDSYPTCYSDGLVTFNYAGDISDIKVNNIQLTTKQIAVEYGTNYNVYPKCGGSFYINFNTVPLYSVDRTSGNCFGTASIVVQNYQIFSSIYLLDLNSNYTAVDGIFSNVYLSTNYKFVYKLSNNCTESEYYISLPMDNTGSETIEIHQQIVNQPDSCQDLISVNFQLEKGGVVLENFTQPNLMLGSTFNHYLKFGTCGTSLIVLTVDSLNILNTTTYKIIKPAVCKDSFALIQLESVDLLKLSSINIDLQPVNINKDDATYLVPTGKHLIDLNYQNDRGHCGTRLEIDIPFTRDVELSYNVINQDSTKCNQATGSIQFSNFADFSNLTLVNGTTSDNGSFNKLSTNYYTVQFNHSVCGVGQINNISVVTDGHVSIEEIYHPTCDRGMGYSDGVYQLNVFDRLGDRISNLSLNSTYGFDGLGIIAGQTKLDYKIKSQQFCSWGVQATYQLNEINVTFSDIKQYTTYPGSFNFNFSSYIRIDGPEVDGIGGSFVYPNHLDLSVYPNTVDTFTAFYNDYCKVMTSAPLNPVLNPDFGIKQIKKCGSMDTQIQFPQSVVDNYYVKTSNGLLDANNMVYAFNGIDIVLTSKTTGVATYFTLETQNTEALPPVSYSFTNESCMGSGDASITIANQDPNLIYSLYNVNTEINYANPINGGWSGLTKGIYSIYATNNTNVACKTSEQVEIQVNSPVTIAITTNQCSAQSNGVVSFSTTVNNQPVNNVVYSVDVQINSTKVILPSGDYTVKAFVNEGTCRQFVNQDFTVQSNILEAEVVSSICSTASIKATSELQDQLTIRLYNVTNGGNSLVGQAINGNTANITNLSRGTYQFTITESSGCSITTASFNILECPTQPPTETPTQTPINRSYQLSPYTSLLFFSILSLIFFA</sequence>
<gene>
    <name evidence="2" type="ORF">PPL_00056</name>
</gene>
<feature type="signal peptide" evidence="1">
    <location>
        <begin position="1"/>
        <end position="19"/>
    </location>
</feature>
<dbReference type="FunCoup" id="D3BVQ5">
    <property type="interactions" value="171"/>
</dbReference>
<accession>D3BVQ5</accession>
<protein>
    <submittedName>
        <fullName evidence="2">Uncharacterized protein</fullName>
    </submittedName>
</protein>
<dbReference type="RefSeq" id="XP_020426692.1">
    <property type="nucleotide sequence ID" value="XM_020571103.1"/>
</dbReference>
<dbReference type="GeneID" id="31355590"/>
<dbReference type="OMA" id="SSYIRID"/>
<dbReference type="EMBL" id="ADBJ01000063">
    <property type="protein sequence ID" value="EFA74558.1"/>
    <property type="molecule type" value="Genomic_DNA"/>
</dbReference>
<dbReference type="Proteomes" id="UP000001396">
    <property type="component" value="Unassembled WGS sequence"/>
</dbReference>
<name>D3BVQ5_HETP5</name>
<keyword evidence="3" id="KW-1185">Reference proteome</keyword>
<proteinExistence type="predicted"/>
<dbReference type="InParanoid" id="D3BVQ5"/>
<dbReference type="AlphaFoldDB" id="D3BVQ5"/>
<keyword evidence="1" id="KW-0732">Signal</keyword>
<evidence type="ECO:0000313" key="2">
    <source>
        <dbReference type="EMBL" id="EFA74558.1"/>
    </source>
</evidence>
<evidence type="ECO:0000256" key="1">
    <source>
        <dbReference type="SAM" id="SignalP"/>
    </source>
</evidence>
<evidence type="ECO:0000313" key="3">
    <source>
        <dbReference type="Proteomes" id="UP000001396"/>
    </source>
</evidence>